<evidence type="ECO:0000256" key="4">
    <source>
        <dbReference type="SAM" id="Phobius"/>
    </source>
</evidence>
<proteinExistence type="predicted"/>
<dbReference type="OMA" id="WITHESE"/>
<dbReference type="Pfam" id="PF00005">
    <property type="entry name" value="ABC_tran"/>
    <property type="match status" value="1"/>
</dbReference>
<evidence type="ECO:0000313" key="6">
    <source>
        <dbReference type="EMBL" id="EJK71794.1"/>
    </source>
</evidence>
<dbReference type="InterPro" id="IPR027417">
    <property type="entry name" value="P-loop_NTPase"/>
</dbReference>
<dbReference type="EMBL" id="AGNL01006775">
    <property type="protein sequence ID" value="EJK71794.1"/>
    <property type="molecule type" value="Genomic_DNA"/>
</dbReference>
<keyword evidence="2" id="KW-0067">ATP-binding</keyword>
<protein>
    <recommendedName>
        <fullName evidence="5">ABC transporter domain-containing protein</fullName>
    </recommendedName>
</protein>
<dbReference type="OrthoDB" id="432685at2759"/>
<keyword evidence="1" id="KW-0547">Nucleotide-binding</keyword>
<dbReference type="InterPro" id="IPR017871">
    <property type="entry name" value="ABC_transporter-like_CS"/>
</dbReference>
<feature type="transmembrane region" description="Helical" evidence="4">
    <location>
        <begin position="100"/>
        <end position="118"/>
    </location>
</feature>
<sequence>MSDIRHLATVHANGVVPVSVPLLLVAATPLLCFAFAAHRLELGIESHLLVGLARCFAQLSKSPRLCGMQDLLRNTDTHYRKHEVVLGSVLTPIFLKGLDWPWLVFLFPLVGTFAFLVVIRPTPLWDPQYIIPICGMLMGNCINGVSLAVNNLSTAVMEGGRREIELYLSFGASGWESLLRLVKAAAAAGTTPQLNSMNVIGLVSIPGIVAFDVSNHVLRTDRFIEVVKDKRNVLEKTKTFVGIVLSGAQYLLCCCCFGPLRKKGEKLDAMESLEQQPLVDPGGLQVANRIKISTNRFSCDTDSCSRTESFTISGLQFSVPKSHTKRRQKSNPPSRNASYSSLPSAARSSPDTPLQRILCTDLNACLQAGEIGIVQGPSGSGKSTLLRVLAGLTPIDKGDVIAFNMSLASISSVDGCMLSWRAAVRYVTQYKVDIPGTPRDFIARLANCREYTKPDLPSFDQLVASSQTYLFQWSNVTDIQMNSIASYTNPEAENHPYLDKEWKTLSGGESQRVLLAISLASQPKVLLLDEATSGLDIKTEKIVEKSIIEYTKEKGAVVLWVTHDEDVAERLLSI</sequence>
<feature type="transmembrane region" description="Helical" evidence="4">
    <location>
        <begin position="130"/>
        <end position="149"/>
    </location>
</feature>
<dbReference type="Proteomes" id="UP000266841">
    <property type="component" value="Unassembled WGS sequence"/>
</dbReference>
<dbReference type="GO" id="GO:0005524">
    <property type="term" value="F:ATP binding"/>
    <property type="evidence" value="ECO:0007669"/>
    <property type="project" value="UniProtKB-KW"/>
</dbReference>
<evidence type="ECO:0000256" key="1">
    <source>
        <dbReference type="ARBA" id="ARBA00022741"/>
    </source>
</evidence>
<name>K0T3V7_THAOC</name>
<keyword evidence="4" id="KW-1133">Transmembrane helix</keyword>
<feature type="domain" description="ABC transporter" evidence="5">
    <location>
        <begin position="340"/>
        <end position="574"/>
    </location>
</feature>
<dbReference type="PANTHER" id="PTHR43119">
    <property type="entry name" value="ABC TRANSPORT PROTEIN ATP-BINDING COMPONENT-RELATED"/>
    <property type="match status" value="1"/>
</dbReference>
<evidence type="ECO:0000256" key="3">
    <source>
        <dbReference type="SAM" id="MobiDB-lite"/>
    </source>
</evidence>
<feature type="transmembrane region" description="Helical" evidence="4">
    <location>
        <begin position="239"/>
        <end position="260"/>
    </location>
</feature>
<dbReference type="GO" id="GO:0016887">
    <property type="term" value="F:ATP hydrolysis activity"/>
    <property type="evidence" value="ECO:0007669"/>
    <property type="project" value="InterPro"/>
</dbReference>
<evidence type="ECO:0000313" key="7">
    <source>
        <dbReference type="Proteomes" id="UP000266841"/>
    </source>
</evidence>
<keyword evidence="4" id="KW-0812">Transmembrane</keyword>
<keyword evidence="4" id="KW-0472">Membrane</keyword>
<evidence type="ECO:0000256" key="2">
    <source>
        <dbReference type="ARBA" id="ARBA00022840"/>
    </source>
</evidence>
<dbReference type="SUPFAM" id="SSF52540">
    <property type="entry name" value="P-loop containing nucleoside triphosphate hydrolases"/>
    <property type="match status" value="1"/>
</dbReference>
<dbReference type="SMART" id="SM00382">
    <property type="entry name" value="AAA"/>
    <property type="match status" value="1"/>
</dbReference>
<keyword evidence="7" id="KW-1185">Reference proteome</keyword>
<dbReference type="PROSITE" id="PS00211">
    <property type="entry name" value="ABC_TRANSPORTER_1"/>
    <property type="match status" value="1"/>
</dbReference>
<dbReference type="AlphaFoldDB" id="K0T3V7"/>
<dbReference type="Gene3D" id="3.40.50.300">
    <property type="entry name" value="P-loop containing nucleotide triphosphate hydrolases"/>
    <property type="match status" value="1"/>
</dbReference>
<dbReference type="PROSITE" id="PS50893">
    <property type="entry name" value="ABC_TRANSPORTER_2"/>
    <property type="match status" value="1"/>
</dbReference>
<feature type="transmembrane region" description="Helical" evidence="4">
    <location>
        <begin position="12"/>
        <end position="37"/>
    </location>
</feature>
<dbReference type="InterPro" id="IPR005226">
    <property type="entry name" value="UPF0014_fam"/>
</dbReference>
<feature type="region of interest" description="Disordered" evidence="3">
    <location>
        <begin position="320"/>
        <end position="352"/>
    </location>
</feature>
<organism evidence="6 7">
    <name type="scientific">Thalassiosira oceanica</name>
    <name type="common">Marine diatom</name>
    <dbReference type="NCBI Taxonomy" id="159749"/>
    <lineage>
        <taxon>Eukaryota</taxon>
        <taxon>Sar</taxon>
        <taxon>Stramenopiles</taxon>
        <taxon>Ochrophyta</taxon>
        <taxon>Bacillariophyta</taxon>
        <taxon>Coscinodiscophyceae</taxon>
        <taxon>Thalassiosirophycidae</taxon>
        <taxon>Thalassiosirales</taxon>
        <taxon>Thalassiosiraceae</taxon>
        <taxon>Thalassiosira</taxon>
    </lineage>
</organism>
<evidence type="ECO:0000259" key="5">
    <source>
        <dbReference type="PROSITE" id="PS50893"/>
    </source>
</evidence>
<feature type="compositionally biased region" description="Low complexity" evidence="3">
    <location>
        <begin position="337"/>
        <end position="349"/>
    </location>
</feature>
<dbReference type="InterPro" id="IPR003439">
    <property type="entry name" value="ABC_transporter-like_ATP-bd"/>
</dbReference>
<reference evidence="6 7" key="1">
    <citation type="journal article" date="2012" name="Genome Biol.">
        <title>Genome and low-iron response of an oceanic diatom adapted to chronic iron limitation.</title>
        <authorList>
            <person name="Lommer M."/>
            <person name="Specht M."/>
            <person name="Roy A.S."/>
            <person name="Kraemer L."/>
            <person name="Andreson R."/>
            <person name="Gutowska M.A."/>
            <person name="Wolf J."/>
            <person name="Bergner S.V."/>
            <person name="Schilhabel M.B."/>
            <person name="Klostermeier U.C."/>
            <person name="Beiko R.G."/>
            <person name="Rosenstiel P."/>
            <person name="Hippler M."/>
            <person name="Laroche J."/>
        </authorList>
    </citation>
    <scope>NUCLEOTIDE SEQUENCE [LARGE SCALE GENOMIC DNA]</scope>
    <source>
        <strain evidence="6 7">CCMP1005</strain>
    </source>
</reference>
<dbReference type="PANTHER" id="PTHR43119:SF1">
    <property type="entry name" value="ABC TRANSPORTER DOMAIN-CONTAINING PROTEIN"/>
    <property type="match status" value="1"/>
</dbReference>
<comment type="caution">
    <text evidence="6">The sequence shown here is derived from an EMBL/GenBank/DDBJ whole genome shotgun (WGS) entry which is preliminary data.</text>
</comment>
<dbReference type="InterPro" id="IPR003593">
    <property type="entry name" value="AAA+_ATPase"/>
</dbReference>
<dbReference type="Pfam" id="PF03649">
    <property type="entry name" value="UPF0014"/>
    <property type="match status" value="1"/>
</dbReference>
<dbReference type="eggNOG" id="KOG0058">
    <property type="taxonomic scope" value="Eukaryota"/>
</dbReference>
<accession>K0T3V7</accession>
<gene>
    <name evidence="6" type="ORF">THAOC_06731</name>
</gene>